<sequence length="570" mass="62424">MDLSSRPAECQEKLSELQKRFDFSEAELVCFELNSGTLSLAKMAAFESFLQVQRDKRVPKKPFLRTDRPLARPLTAGPPFAGDHKRPPSQVTTPINKRTREAAYADDAGTPAPLPMPSHQISVKSSINTGNLEKTSLSQRSEVKLLGPCFWAGEEGHDAYTWMDEAISERAVRRDERLQEWEAIVTATLQRQAEEAVVGTVGVRSQVETILCGRISCEGLEGRLNENSMLLEGSTLAGGAKVQLNVANCQQVAAFPGQIVGVIGQSGMAGSTFHAKEFLPGLPQEAQPLGERSSLHALAVSGPFSKKDVLDFSALESVLAEVASARERPEVLIIFGPLLDSNNTKVAEGEVYLQNTEEPCTFEEVYEELFALLGRHLLPLRQAKPPTEVLIVPALDEVLSFHPLPQPPIDVSMGPFLTRRDSLEQLQRLGVRFLPNPAHLEINGIKVCLTSADLLGPMLPQLVLRPPGKKIQEALRLLLQQRCLLPMVPREPAQVYESRASALDFPAGAPHLCIFPSISGLSATVADDTLFVNPGFLHKSAMAEVWIAPGSASLDERFRVDMKKLEKKES</sequence>
<dbReference type="Proteomes" id="UP001642464">
    <property type="component" value="Unassembled WGS sequence"/>
</dbReference>
<protein>
    <submittedName>
        <fullName evidence="1">DNA polymerase alpha subunit B (DNA polymerase alpha 70 kDa subunit) (DNA polymerase subunit II)</fullName>
    </submittedName>
</protein>
<evidence type="ECO:0000313" key="2">
    <source>
        <dbReference type="Proteomes" id="UP001642464"/>
    </source>
</evidence>
<dbReference type="Pfam" id="PF22062">
    <property type="entry name" value="OB_DPOA2"/>
    <property type="match status" value="1"/>
</dbReference>
<keyword evidence="2" id="KW-1185">Reference proteome</keyword>
<dbReference type="EMBL" id="CAXAMM010015291">
    <property type="protein sequence ID" value="CAK9035975.1"/>
    <property type="molecule type" value="Genomic_DNA"/>
</dbReference>
<proteinExistence type="predicted"/>
<dbReference type="PANTHER" id="PTHR23061:SF12">
    <property type="entry name" value="DNA POLYMERASE ALPHA SUBUNIT B"/>
    <property type="match status" value="1"/>
</dbReference>
<name>A0ABP0LCC7_9DINO</name>
<gene>
    <name evidence="1" type="ORF">SCF082_LOCUS21523</name>
</gene>
<dbReference type="InterPro" id="IPR054300">
    <property type="entry name" value="OB_DPOA2"/>
</dbReference>
<dbReference type="Pfam" id="PF04042">
    <property type="entry name" value="DNA_pol_E_B"/>
    <property type="match status" value="1"/>
</dbReference>
<dbReference type="InterPro" id="IPR007185">
    <property type="entry name" value="DNA_pol_a/d/e_bsu"/>
</dbReference>
<reference evidence="1 2" key="1">
    <citation type="submission" date="2024-02" db="EMBL/GenBank/DDBJ databases">
        <authorList>
            <person name="Chen Y."/>
            <person name="Shah S."/>
            <person name="Dougan E. K."/>
            <person name="Thang M."/>
            <person name="Chan C."/>
        </authorList>
    </citation>
    <scope>NUCLEOTIDE SEQUENCE [LARGE SCALE GENOMIC DNA]</scope>
</reference>
<dbReference type="PANTHER" id="PTHR23061">
    <property type="entry name" value="DNA POLYMERASE 2 ALPHA 70 KDA SUBUNIT"/>
    <property type="match status" value="1"/>
</dbReference>
<accession>A0ABP0LCC7</accession>
<comment type="caution">
    <text evidence="1">The sequence shown here is derived from an EMBL/GenBank/DDBJ whole genome shotgun (WGS) entry which is preliminary data.</text>
</comment>
<dbReference type="Gene3D" id="3.60.21.60">
    <property type="match status" value="1"/>
</dbReference>
<evidence type="ECO:0000313" key="1">
    <source>
        <dbReference type="EMBL" id="CAK9035975.1"/>
    </source>
</evidence>
<organism evidence="1 2">
    <name type="scientific">Durusdinium trenchii</name>
    <dbReference type="NCBI Taxonomy" id="1381693"/>
    <lineage>
        <taxon>Eukaryota</taxon>
        <taxon>Sar</taxon>
        <taxon>Alveolata</taxon>
        <taxon>Dinophyceae</taxon>
        <taxon>Suessiales</taxon>
        <taxon>Symbiodiniaceae</taxon>
        <taxon>Durusdinium</taxon>
    </lineage>
</organism>
<dbReference type="InterPro" id="IPR016722">
    <property type="entry name" value="DNA_pol_alpha_bsu"/>
</dbReference>